<proteinExistence type="predicted"/>
<evidence type="ECO:0000313" key="1">
    <source>
        <dbReference type="EMBL" id="CAE79955.1"/>
    </source>
</evidence>
<dbReference type="STRING" id="264462.Bd2114"/>
<dbReference type="Proteomes" id="UP000008080">
    <property type="component" value="Chromosome"/>
</dbReference>
<dbReference type="HOGENOM" id="CLU_2091997_0_0_7"/>
<protein>
    <submittedName>
        <fullName evidence="1">Uncharacterized protein</fullName>
    </submittedName>
</protein>
<dbReference type="AlphaFoldDB" id="Q6MLA2"/>
<reference evidence="1 2" key="1">
    <citation type="journal article" date="2004" name="Science">
        <title>A predator unmasked: life cycle of Bdellovibrio bacteriovorus from a genomic perspective.</title>
        <authorList>
            <person name="Rendulic S."/>
            <person name="Jagtap P."/>
            <person name="Rosinus A."/>
            <person name="Eppinger M."/>
            <person name="Baar C."/>
            <person name="Lanz C."/>
            <person name="Keller H."/>
            <person name="Lambert C."/>
            <person name="Evans K.J."/>
            <person name="Goesmann A."/>
            <person name="Meyer F."/>
            <person name="Sockett R.E."/>
            <person name="Schuster S.C."/>
        </authorList>
    </citation>
    <scope>NUCLEOTIDE SEQUENCE [LARGE SCALE GENOMIC DNA]</scope>
    <source>
        <strain evidence="2">ATCC 15356 / DSM 50701 / NCIMB 9529 / HD100</strain>
    </source>
</reference>
<evidence type="ECO:0000313" key="2">
    <source>
        <dbReference type="Proteomes" id="UP000008080"/>
    </source>
</evidence>
<keyword evidence="2" id="KW-1185">Reference proteome</keyword>
<organism evidence="1 2">
    <name type="scientific">Bdellovibrio bacteriovorus (strain ATCC 15356 / DSM 50701 / NCIMB 9529 / HD100)</name>
    <dbReference type="NCBI Taxonomy" id="264462"/>
    <lineage>
        <taxon>Bacteria</taxon>
        <taxon>Pseudomonadati</taxon>
        <taxon>Bdellovibrionota</taxon>
        <taxon>Bdellovibrionia</taxon>
        <taxon>Bdellovibrionales</taxon>
        <taxon>Pseudobdellovibrionaceae</taxon>
        <taxon>Bdellovibrio</taxon>
    </lineage>
</organism>
<sequence>MTENPAFGGQCLMRKILPLLILVLLQTQSVQAQSLKRFLTSCAWGTLGGAAVGVVSLAVEDKPSQSWNNVARGASLGLYAGVAYGVYSMNKQPDLSQQPDFAIAPTFEKGQLEGAQVFATVLDF</sequence>
<accession>Q6MLA2</accession>
<dbReference type="EMBL" id="BX842651">
    <property type="protein sequence ID" value="CAE79955.1"/>
    <property type="molecule type" value="Genomic_DNA"/>
</dbReference>
<name>Q6MLA2_BDEBA</name>
<dbReference type="KEGG" id="bba:Bd2114"/>
<gene>
    <name evidence="1" type="ordered locus">Bd2114</name>
</gene>